<gene>
    <name evidence="2" type="ORF">UW30_C0005G0012</name>
</gene>
<evidence type="ECO:0000259" key="1">
    <source>
        <dbReference type="PROSITE" id="PS50878"/>
    </source>
</evidence>
<feature type="domain" description="Reverse transcriptase" evidence="1">
    <location>
        <begin position="1"/>
        <end position="116"/>
    </location>
</feature>
<proteinExistence type="predicted"/>
<dbReference type="PATRIC" id="fig|1618647.3.peg.288"/>
<dbReference type="PROSITE" id="PS50878">
    <property type="entry name" value="RT_POL"/>
    <property type="match status" value="1"/>
</dbReference>
<dbReference type="EMBL" id="LCHU01000005">
    <property type="protein sequence ID" value="KKT41698.1"/>
    <property type="molecule type" value="Genomic_DNA"/>
</dbReference>
<accession>A0A0G1H5D9</accession>
<keyword evidence="2" id="KW-0695">RNA-directed DNA polymerase</keyword>
<dbReference type="SUPFAM" id="SSF56672">
    <property type="entry name" value="DNA/RNA polymerases"/>
    <property type="match status" value="1"/>
</dbReference>
<dbReference type="InterPro" id="IPR051083">
    <property type="entry name" value="GrpII_Intron_Splice-Mob/Def"/>
</dbReference>
<dbReference type="InterPro" id="IPR000477">
    <property type="entry name" value="RT_dom"/>
</dbReference>
<name>A0A0G1H5D9_9BACT</name>
<keyword evidence="2" id="KW-0808">Transferase</keyword>
<dbReference type="PANTHER" id="PTHR34047:SF8">
    <property type="entry name" value="PROTEIN YKFC"/>
    <property type="match status" value="1"/>
</dbReference>
<dbReference type="Pfam" id="PF00078">
    <property type="entry name" value="RVT_1"/>
    <property type="match status" value="1"/>
</dbReference>
<evidence type="ECO:0000313" key="2">
    <source>
        <dbReference type="EMBL" id="KKT41698.1"/>
    </source>
</evidence>
<evidence type="ECO:0000313" key="3">
    <source>
        <dbReference type="Proteomes" id="UP000034736"/>
    </source>
</evidence>
<protein>
    <submittedName>
        <fullName evidence="2">RNA-directed DNA polymerase (Reverse transcriptase)</fullName>
    </submittedName>
</protein>
<dbReference type="InterPro" id="IPR043502">
    <property type="entry name" value="DNA/RNA_pol_sf"/>
</dbReference>
<dbReference type="Proteomes" id="UP000034736">
    <property type="component" value="Unassembled WGS sequence"/>
</dbReference>
<reference evidence="2 3" key="1">
    <citation type="journal article" date="2015" name="Nature">
        <title>rRNA introns, odd ribosomes, and small enigmatic genomes across a large radiation of phyla.</title>
        <authorList>
            <person name="Brown C.T."/>
            <person name="Hug L.A."/>
            <person name="Thomas B.C."/>
            <person name="Sharon I."/>
            <person name="Castelle C.J."/>
            <person name="Singh A."/>
            <person name="Wilkins M.J."/>
            <person name="Williams K.H."/>
            <person name="Banfield J.F."/>
        </authorList>
    </citation>
    <scope>NUCLEOTIDE SEQUENCE [LARGE SCALE GENOMIC DNA]</scope>
</reference>
<organism evidence="2 3">
    <name type="scientific">Candidatus Giovannonibacteria bacterium GW2011_GWA2_44_13b</name>
    <dbReference type="NCBI Taxonomy" id="1618647"/>
    <lineage>
        <taxon>Bacteria</taxon>
        <taxon>Candidatus Giovannoniibacteriota</taxon>
    </lineage>
</organism>
<sequence length="168" mass="19764">MTHKFENIISLLEKIISSFHSTRQGIGLPLGNLTSQLFVNIYMNELDQYMKHKVKAKYYIRYADDFIIFSEDKKWLEKQLVLIARFLSYNLKLELHPDKVFIKTLVSGVDFLGWVNFPDHRTRILRTSTKRRMIKNMANGQNQAKVGSYLGLLRHGNTYKLKKSFFSL</sequence>
<dbReference type="AlphaFoldDB" id="A0A0G1H5D9"/>
<comment type="caution">
    <text evidence="2">The sequence shown here is derived from an EMBL/GenBank/DDBJ whole genome shotgun (WGS) entry which is preliminary data.</text>
</comment>
<keyword evidence="2" id="KW-0548">Nucleotidyltransferase</keyword>
<dbReference type="PANTHER" id="PTHR34047">
    <property type="entry name" value="NUCLEAR INTRON MATURASE 1, MITOCHONDRIAL-RELATED"/>
    <property type="match status" value="1"/>
</dbReference>
<dbReference type="CDD" id="cd01646">
    <property type="entry name" value="RT_Bac_retron_I"/>
    <property type="match status" value="1"/>
</dbReference>
<dbReference type="GO" id="GO:0003964">
    <property type="term" value="F:RNA-directed DNA polymerase activity"/>
    <property type="evidence" value="ECO:0007669"/>
    <property type="project" value="UniProtKB-KW"/>
</dbReference>
<dbReference type="STRING" id="1618647.UW30_C0005G0012"/>